<sequence>QTAGGAIRLRTGSDGAPGPIPQARRRPPAHLRSRYLLRRQNLRRGQEDRLAGRPQGTVVHPALQPVAGL</sequence>
<organism evidence="2">
    <name type="scientific">marine metagenome</name>
    <dbReference type="NCBI Taxonomy" id="408172"/>
    <lineage>
        <taxon>unclassified sequences</taxon>
        <taxon>metagenomes</taxon>
        <taxon>ecological metagenomes</taxon>
    </lineage>
</organism>
<dbReference type="EMBL" id="UINC01052232">
    <property type="protein sequence ID" value="SVB67332.1"/>
    <property type="molecule type" value="Genomic_DNA"/>
</dbReference>
<feature type="region of interest" description="Disordered" evidence="1">
    <location>
        <begin position="1"/>
        <end position="69"/>
    </location>
</feature>
<accession>A0A382FXJ6</accession>
<evidence type="ECO:0000256" key="1">
    <source>
        <dbReference type="SAM" id="MobiDB-lite"/>
    </source>
</evidence>
<gene>
    <name evidence="2" type="ORF">METZ01_LOCUS220186</name>
</gene>
<feature type="non-terminal residue" evidence="2">
    <location>
        <position position="1"/>
    </location>
</feature>
<evidence type="ECO:0000313" key="2">
    <source>
        <dbReference type="EMBL" id="SVB67332.1"/>
    </source>
</evidence>
<protein>
    <submittedName>
        <fullName evidence="2">Uncharacterized protein</fullName>
    </submittedName>
</protein>
<proteinExistence type="predicted"/>
<reference evidence="2" key="1">
    <citation type="submission" date="2018-05" db="EMBL/GenBank/DDBJ databases">
        <authorList>
            <person name="Lanie J.A."/>
            <person name="Ng W.-L."/>
            <person name="Kazmierczak K.M."/>
            <person name="Andrzejewski T.M."/>
            <person name="Davidsen T.M."/>
            <person name="Wayne K.J."/>
            <person name="Tettelin H."/>
            <person name="Glass J.I."/>
            <person name="Rusch D."/>
            <person name="Podicherti R."/>
            <person name="Tsui H.-C.T."/>
            <person name="Winkler M.E."/>
        </authorList>
    </citation>
    <scope>NUCLEOTIDE SEQUENCE</scope>
</reference>
<name>A0A382FXJ6_9ZZZZ</name>
<dbReference type="AlphaFoldDB" id="A0A382FXJ6"/>
<feature type="non-terminal residue" evidence="2">
    <location>
        <position position="69"/>
    </location>
</feature>
<feature type="compositionally biased region" description="Basic residues" evidence="1">
    <location>
        <begin position="23"/>
        <end position="42"/>
    </location>
</feature>